<keyword evidence="6" id="KW-0539">Nucleus</keyword>
<feature type="compositionally biased region" description="Polar residues" evidence="8">
    <location>
        <begin position="138"/>
        <end position="153"/>
    </location>
</feature>
<keyword evidence="4 7" id="KW-0863">Zinc-finger</keyword>
<dbReference type="Gene3D" id="3.30.160.60">
    <property type="entry name" value="Classic Zinc Finger"/>
    <property type="match status" value="2"/>
</dbReference>
<dbReference type="Proteomes" id="UP001208570">
    <property type="component" value="Unassembled WGS sequence"/>
</dbReference>
<evidence type="ECO:0000259" key="9">
    <source>
        <dbReference type="PROSITE" id="PS50157"/>
    </source>
</evidence>
<evidence type="ECO:0000256" key="5">
    <source>
        <dbReference type="ARBA" id="ARBA00022833"/>
    </source>
</evidence>
<feature type="domain" description="C2H2-type" evidence="9">
    <location>
        <begin position="539"/>
        <end position="571"/>
    </location>
</feature>
<evidence type="ECO:0000256" key="4">
    <source>
        <dbReference type="ARBA" id="ARBA00022771"/>
    </source>
</evidence>
<feature type="compositionally biased region" description="Basic and acidic residues" evidence="8">
    <location>
        <begin position="128"/>
        <end position="137"/>
    </location>
</feature>
<gene>
    <name evidence="10" type="ORF">LSH36_80g00012</name>
</gene>
<protein>
    <recommendedName>
        <fullName evidence="9">C2H2-type domain-containing protein</fullName>
    </recommendedName>
</protein>
<dbReference type="PROSITE" id="PS50157">
    <property type="entry name" value="ZINC_FINGER_C2H2_2"/>
    <property type="match status" value="3"/>
</dbReference>
<evidence type="ECO:0000256" key="8">
    <source>
        <dbReference type="SAM" id="MobiDB-lite"/>
    </source>
</evidence>
<dbReference type="InterPro" id="IPR013087">
    <property type="entry name" value="Znf_C2H2_type"/>
</dbReference>
<dbReference type="PANTHER" id="PTHR24394:SF0">
    <property type="entry name" value="ZINC FINGER AND BTB DOMAIN-CONTAINING PROTEIN 40"/>
    <property type="match status" value="1"/>
</dbReference>
<dbReference type="SUPFAM" id="SSF57667">
    <property type="entry name" value="beta-beta-alpha zinc fingers"/>
    <property type="match status" value="2"/>
</dbReference>
<dbReference type="GO" id="GO:0008270">
    <property type="term" value="F:zinc ion binding"/>
    <property type="evidence" value="ECO:0007669"/>
    <property type="project" value="UniProtKB-KW"/>
</dbReference>
<dbReference type="EMBL" id="JAODUP010000080">
    <property type="protein sequence ID" value="KAK2163385.1"/>
    <property type="molecule type" value="Genomic_DNA"/>
</dbReference>
<evidence type="ECO:0000256" key="7">
    <source>
        <dbReference type="PROSITE-ProRule" id="PRU00042"/>
    </source>
</evidence>
<sequence>MRSKKSFLTNPKNKQYFIDLLNLGPTQKEQEHSGGCIELEVPSVTLHTCEKLDAGQIIYVSGTAKKEGMAREENIQIQMKKEQNETISLALYSESLSCILQDKLKDRWRCVLESIICADEAQYGLNEQSRKDRRQSEELTGSQQNITTSSQDVPKTRKTYDECDTVERDHSDIDSADDVHEIESVNPETENWSTRNEKRSDFPERPDSRASDYSSNHEMSDSGVPVESDQQGSNDGCLSADDASQCNRAGRRQREKLRLACKFCLKPFCRGKNPLMNLQKHIMKRCLALHPKQQADDSNTQSSECDDGGQTFLCCYCRKSLSTKYNRDRHVETCRRNPNNKADLSQCTVELFYCGDCNWPTRTELDLHKHRVQNHGAPKKPRKKAANPKPVACRYCGELFKFTSSRCNHEHFKCPKNLNVTKSFFCRYCGTRCRSQEALDAHTEEKHRDKKCVCKLCGAEFNTRNSKWHHIITTHRENPRRFACTHCSNTYINKRMLLQHMTKHFDERKVQCTICGKCFKNQVQEKSHRKHVHEGRYRYHCGKCGHGVAKRQYLQSHKCGRVRRVQDGEKTIEEHRSEPAEQQQDEQPSLLSAPAVEMNNANMVSAEYGMKPSNEHLVNDMETETLYYSNQPTSTLPSYTQTLSDNRGMIQMPNVVSQAINLNGYMPNCGFLPYPNLNC</sequence>
<dbReference type="SMART" id="SM00355">
    <property type="entry name" value="ZnF_C2H2"/>
    <property type="match status" value="5"/>
</dbReference>
<feature type="compositionally biased region" description="Basic and acidic residues" evidence="8">
    <location>
        <begin position="154"/>
        <end position="183"/>
    </location>
</feature>
<comment type="caution">
    <text evidence="10">The sequence shown here is derived from an EMBL/GenBank/DDBJ whole genome shotgun (WGS) entry which is preliminary data.</text>
</comment>
<dbReference type="InterPro" id="IPR036236">
    <property type="entry name" value="Znf_C2H2_sf"/>
</dbReference>
<reference evidence="10" key="1">
    <citation type="journal article" date="2023" name="Mol. Biol. Evol.">
        <title>Third-Generation Sequencing Reveals the Adaptive Role of the Epigenome in Three Deep-Sea Polychaetes.</title>
        <authorList>
            <person name="Perez M."/>
            <person name="Aroh O."/>
            <person name="Sun Y."/>
            <person name="Lan Y."/>
            <person name="Juniper S.K."/>
            <person name="Young C.R."/>
            <person name="Angers B."/>
            <person name="Qian P.Y."/>
        </authorList>
    </citation>
    <scope>NUCLEOTIDE SEQUENCE</scope>
    <source>
        <strain evidence="10">P08H-3</strain>
    </source>
</reference>
<proteinExistence type="predicted"/>
<organism evidence="10 11">
    <name type="scientific">Paralvinella palmiformis</name>
    <dbReference type="NCBI Taxonomy" id="53620"/>
    <lineage>
        <taxon>Eukaryota</taxon>
        <taxon>Metazoa</taxon>
        <taxon>Spiralia</taxon>
        <taxon>Lophotrochozoa</taxon>
        <taxon>Annelida</taxon>
        <taxon>Polychaeta</taxon>
        <taxon>Sedentaria</taxon>
        <taxon>Canalipalpata</taxon>
        <taxon>Terebellida</taxon>
        <taxon>Terebelliformia</taxon>
        <taxon>Alvinellidae</taxon>
        <taxon>Paralvinella</taxon>
    </lineage>
</organism>
<keyword evidence="5" id="KW-0862">Zinc</keyword>
<evidence type="ECO:0000256" key="3">
    <source>
        <dbReference type="ARBA" id="ARBA00022737"/>
    </source>
</evidence>
<keyword evidence="3" id="KW-0677">Repeat</keyword>
<dbReference type="GO" id="GO:0005634">
    <property type="term" value="C:nucleus"/>
    <property type="evidence" value="ECO:0007669"/>
    <property type="project" value="UniProtKB-SubCell"/>
</dbReference>
<dbReference type="GO" id="GO:0000981">
    <property type="term" value="F:DNA-binding transcription factor activity, RNA polymerase II-specific"/>
    <property type="evidence" value="ECO:0007669"/>
    <property type="project" value="TreeGrafter"/>
</dbReference>
<name>A0AAD9K2Z1_9ANNE</name>
<keyword evidence="2" id="KW-0479">Metal-binding</keyword>
<evidence type="ECO:0000313" key="10">
    <source>
        <dbReference type="EMBL" id="KAK2163385.1"/>
    </source>
</evidence>
<feature type="compositionally biased region" description="Polar residues" evidence="8">
    <location>
        <begin position="228"/>
        <end position="240"/>
    </location>
</feature>
<comment type="subcellular location">
    <subcellularLocation>
        <location evidence="1">Nucleus</location>
    </subcellularLocation>
</comment>
<dbReference type="AlphaFoldDB" id="A0AAD9K2Z1"/>
<evidence type="ECO:0000256" key="1">
    <source>
        <dbReference type="ARBA" id="ARBA00004123"/>
    </source>
</evidence>
<feature type="compositionally biased region" description="Basic and acidic residues" evidence="8">
    <location>
        <begin position="195"/>
        <end position="210"/>
    </location>
</feature>
<evidence type="ECO:0000313" key="11">
    <source>
        <dbReference type="Proteomes" id="UP001208570"/>
    </source>
</evidence>
<evidence type="ECO:0000256" key="6">
    <source>
        <dbReference type="ARBA" id="ARBA00023242"/>
    </source>
</evidence>
<feature type="region of interest" description="Disordered" evidence="8">
    <location>
        <begin position="126"/>
        <end position="240"/>
    </location>
</feature>
<feature type="domain" description="C2H2-type" evidence="9">
    <location>
        <begin position="482"/>
        <end position="509"/>
    </location>
</feature>
<evidence type="ECO:0000256" key="2">
    <source>
        <dbReference type="ARBA" id="ARBA00022723"/>
    </source>
</evidence>
<dbReference type="PANTHER" id="PTHR24394">
    <property type="entry name" value="ZINC FINGER PROTEIN"/>
    <property type="match status" value="1"/>
</dbReference>
<keyword evidence="11" id="KW-1185">Reference proteome</keyword>
<feature type="domain" description="C2H2-type" evidence="9">
    <location>
        <begin position="510"/>
        <end position="538"/>
    </location>
</feature>
<dbReference type="PROSITE" id="PS00028">
    <property type="entry name" value="ZINC_FINGER_C2H2_1"/>
    <property type="match status" value="3"/>
</dbReference>
<accession>A0AAD9K2Z1</accession>